<dbReference type="GO" id="GO:0004622">
    <property type="term" value="F:phosphatidylcholine lysophospholipase activity"/>
    <property type="evidence" value="ECO:0007669"/>
    <property type="project" value="TreeGrafter"/>
</dbReference>
<keyword evidence="1" id="KW-0732">Signal</keyword>
<dbReference type="EMBL" id="JAPAAF010000010">
    <property type="protein sequence ID" value="MCW0482979.1"/>
    <property type="molecule type" value="Genomic_DNA"/>
</dbReference>
<dbReference type="RefSeq" id="WP_282591581.1">
    <property type="nucleotide sequence ID" value="NZ_JAPAAF010000010.1"/>
</dbReference>
<evidence type="ECO:0000313" key="4">
    <source>
        <dbReference type="Proteomes" id="UP001163821"/>
    </source>
</evidence>
<dbReference type="InterPro" id="IPR051532">
    <property type="entry name" value="Ester_Hydrolysis_Enzymes"/>
</dbReference>
<dbReference type="AlphaFoldDB" id="A0AA41Y6S0"/>
<keyword evidence="4" id="KW-1185">Reference proteome</keyword>
<keyword evidence="3" id="KW-0378">Hydrolase</keyword>
<dbReference type="PANTHER" id="PTHR30383:SF5">
    <property type="entry name" value="SGNH HYDROLASE-TYPE ESTERASE DOMAIN-CONTAINING PROTEIN"/>
    <property type="match status" value="1"/>
</dbReference>
<feature type="domain" description="SGNH hydrolase-type esterase" evidence="2">
    <location>
        <begin position="48"/>
        <end position="259"/>
    </location>
</feature>
<evidence type="ECO:0000313" key="3">
    <source>
        <dbReference type="EMBL" id="MCW0482979.1"/>
    </source>
</evidence>
<name>A0AA41Y6S0_9BACT</name>
<protein>
    <submittedName>
        <fullName evidence="3">SGNH/GDSL hydrolase family protein</fullName>
    </submittedName>
</protein>
<accession>A0AA41Y6S0</accession>
<feature type="signal peptide" evidence="1">
    <location>
        <begin position="1"/>
        <end position="19"/>
    </location>
</feature>
<evidence type="ECO:0000259" key="2">
    <source>
        <dbReference type="Pfam" id="PF13472"/>
    </source>
</evidence>
<dbReference type="InterPro" id="IPR013830">
    <property type="entry name" value="SGNH_hydro"/>
</dbReference>
<feature type="chain" id="PRO_5041318081" evidence="1">
    <location>
        <begin position="20"/>
        <end position="280"/>
    </location>
</feature>
<dbReference type="Gene3D" id="3.40.50.1110">
    <property type="entry name" value="SGNH hydrolase"/>
    <property type="match status" value="1"/>
</dbReference>
<evidence type="ECO:0000256" key="1">
    <source>
        <dbReference type="SAM" id="SignalP"/>
    </source>
</evidence>
<sequence>MKRLAGICALLLVAATVVAQPEGNQASRVPCTESGASLSHWNGKRVAFLGDSMTQKRDTAIRVYWEYLTDWLGLEPFVYGISGHQWTGIYGQAQKLQQEKGAGVDAILIFAGTNDYNHGVPLGGFFSETTRETNHNGKQVVRKYRSHVETDSTFCGRINKVMAYLKTNFPDQQIIILTPIHRGFAKFRENNVQPEESFANAQGLYLDAYVNALREAASVWAVPLIDLYSLSGLYPMADSHAPYFQHADTDRLHPNTQGNYRLAKTIYYQLQSLPATFVSE</sequence>
<gene>
    <name evidence="3" type="ORF">N2K84_09585</name>
</gene>
<organism evidence="3 4">
    <name type="scientific">Gaoshiqia sediminis</name>
    <dbReference type="NCBI Taxonomy" id="2986998"/>
    <lineage>
        <taxon>Bacteria</taxon>
        <taxon>Pseudomonadati</taxon>
        <taxon>Bacteroidota</taxon>
        <taxon>Bacteroidia</taxon>
        <taxon>Marinilabiliales</taxon>
        <taxon>Prolixibacteraceae</taxon>
        <taxon>Gaoshiqia</taxon>
    </lineage>
</organism>
<dbReference type="CDD" id="cd00229">
    <property type="entry name" value="SGNH_hydrolase"/>
    <property type="match status" value="1"/>
</dbReference>
<dbReference type="PANTHER" id="PTHR30383">
    <property type="entry name" value="THIOESTERASE 1/PROTEASE 1/LYSOPHOSPHOLIPASE L1"/>
    <property type="match status" value="1"/>
</dbReference>
<dbReference type="Proteomes" id="UP001163821">
    <property type="component" value="Unassembled WGS sequence"/>
</dbReference>
<comment type="caution">
    <text evidence="3">The sequence shown here is derived from an EMBL/GenBank/DDBJ whole genome shotgun (WGS) entry which is preliminary data.</text>
</comment>
<dbReference type="Pfam" id="PF13472">
    <property type="entry name" value="Lipase_GDSL_2"/>
    <property type="match status" value="1"/>
</dbReference>
<dbReference type="SUPFAM" id="SSF52266">
    <property type="entry name" value="SGNH hydrolase"/>
    <property type="match status" value="1"/>
</dbReference>
<proteinExistence type="predicted"/>
<dbReference type="InterPro" id="IPR036514">
    <property type="entry name" value="SGNH_hydro_sf"/>
</dbReference>
<reference evidence="3" key="1">
    <citation type="submission" date="2022-10" db="EMBL/GenBank/DDBJ databases">
        <title>Gaoshiqiia sediminis gen. nov., sp. nov., isolated from coastal sediment.</title>
        <authorList>
            <person name="Yu W.X."/>
            <person name="Mu D.S."/>
            <person name="Du J.Z."/>
            <person name="Liang Y.Q."/>
        </authorList>
    </citation>
    <scope>NUCLEOTIDE SEQUENCE</scope>
    <source>
        <strain evidence="3">A06</strain>
    </source>
</reference>